<evidence type="ECO:0000256" key="3">
    <source>
        <dbReference type="ARBA" id="ARBA00022989"/>
    </source>
</evidence>
<dbReference type="InterPro" id="IPR001708">
    <property type="entry name" value="YidC/ALB3/OXA1/COX18"/>
</dbReference>
<feature type="transmembrane region" description="Helical" evidence="5">
    <location>
        <begin position="111"/>
        <end position="131"/>
    </location>
</feature>
<evidence type="ECO:0000256" key="2">
    <source>
        <dbReference type="ARBA" id="ARBA00022692"/>
    </source>
</evidence>
<evidence type="ECO:0000256" key="4">
    <source>
        <dbReference type="ARBA" id="ARBA00023136"/>
    </source>
</evidence>
<keyword evidence="2 5" id="KW-0812">Transmembrane</keyword>
<dbReference type="GO" id="GO:0005743">
    <property type="term" value="C:mitochondrial inner membrane"/>
    <property type="evidence" value="ECO:0007669"/>
    <property type="project" value="TreeGrafter"/>
</dbReference>
<feature type="transmembrane region" description="Helical" evidence="5">
    <location>
        <begin position="189"/>
        <end position="212"/>
    </location>
</feature>
<dbReference type="AlphaFoldDB" id="F0WQN9"/>
<name>F0WQN9_9STRA</name>
<reference evidence="6" key="1">
    <citation type="journal article" date="2011" name="PLoS Biol.">
        <title>Gene gain and loss during evolution of obligate parasitism in the white rust pathogen of Arabidopsis thaliana.</title>
        <authorList>
            <person name="Kemen E."/>
            <person name="Gardiner A."/>
            <person name="Schultz-Larsen T."/>
            <person name="Kemen A.C."/>
            <person name="Balmuth A.L."/>
            <person name="Robert-Seilaniantz A."/>
            <person name="Bailey K."/>
            <person name="Holub E."/>
            <person name="Studholme D.J."/>
            <person name="Maclean D."/>
            <person name="Jones J.D."/>
        </authorList>
    </citation>
    <scope>NUCLEOTIDE SEQUENCE</scope>
</reference>
<protein>
    <submittedName>
        <fullName evidence="6">Cytochrome Oxidase Biogenesis (Oxa1) Family putativ</fullName>
    </submittedName>
</protein>
<dbReference type="GO" id="GO:0032977">
    <property type="term" value="F:membrane insertase activity"/>
    <property type="evidence" value="ECO:0007669"/>
    <property type="project" value="InterPro"/>
</dbReference>
<keyword evidence="4 5" id="KW-0472">Membrane</keyword>
<organism evidence="6">
    <name type="scientific">Albugo laibachii Nc14</name>
    <dbReference type="NCBI Taxonomy" id="890382"/>
    <lineage>
        <taxon>Eukaryota</taxon>
        <taxon>Sar</taxon>
        <taxon>Stramenopiles</taxon>
        <taxon>Oomycota</taxon>
        <taxon>Peronosporomycetes</taxon>
        <taxon>Albuginales</taxon>
        <taxon>Albuginaceae</taxon>
        <taxon>Albugo</taxon>
    </lineage>
</organism>
<evidence type="ECO:0000313" key="6">
    <source>
        <dbReference type="EMBL" id="CCA23648.1"/>
    </source>
</evidence>
<reference evidence="6" key="2">
    <citation type="submission" date="2011-02" db="EMBL/GenBank/DDBJ databases">
        <authorList>
            <person name="MacLean D."/>
        </authorList>
    </citation>
    <scope>NUCLEOTIDE SEQUENCE</scope>
</reference>
<gene>
    <name evidence="6" type="primary">AlNc14C201G8700</name>
    <name evidence="6" type="ORF">ALNC14_097920</name>
</gene>
<dbReference type="HOGENOM" id="CLU_872689_0_0_1"/>
<proteinExistence type="predicted"/>
<dbReference type="PANTHER" id="PTHR12428:SF65">
    <property type="entry name" value="CYTOCHROME C OXIDASE ASSEMBLY PROTEIN COX18, MITOCHONDRIAL"/>
    <property type="match status" value="1"/>
</dbReference>
<dbReference type="PANTHER" id="PTHR12428">
    <property type="entry name" value="OXA1"/>
    <property type="match status" value="1"/>
</dbReference>
<evidence type="ECO:0000256" key="1">
    <source>
        <dbReference type="ARBA" id="ARBA00004141"/>
    </source>
</evidence>
<sequence>MYGRGTMVSGFRLSSWNRLHVRTQLISRRLRNTQLQCLKRNSTQQSHSYITLKSIQSSFVVFQDNYSSHALALSPSDPTVAGNITNQEPWILVELSQSFIEALHSTIGLPWWAALSISGVLLRVTLFPLFFSQVKSVQRMKNAGGDIRKLNSAVRYTRALLPGMDKVAQLKLLKLAGKGYQLIFKKHNVLFLQTGISSFIYVPAFFVMAYSAREMIRSGRFPELETGGFGPWTNLMIPDDTFLLPILASTLTYAGMEVLCAFSSLHIATHSFLPFVDVITESKPALDLDRKKTPALTAFGLAVPRDTAPRHLLLLDRFL</sequence>
<comment type="subcellular location">
    <subcellularLocation>
        <location evidence="1">Membrane</location>
        <topology evidence="1">Multi-pass membrane protein</topology>
    </subcellularLocation>
</comment>
<keyword evidence="3 5" id="KW-1133">Transmembrane helix</keyword>
<dbReference type="EMBL" id="FR824246">
    <property type="protein sequence ID" value="CCA23648.1"/>
    <property type="molecule type" value="Genomic_DNA"/>
</dbReference>
<accession>F0WQN9</accession>
<dbReference type="GO" id="GO:0032979">
    <property type="term" value="P:protein insertion into mitochondrial inner membrane from matrix"/>
    <property type="evidence" value="ECO:0007669"/>
    <property type="project" value="TreeGrafter"/>
</dbReference>
<evidence type="ECO:0000256" key="5">
    <source>
        <dbReference type="SAM" id="Phobius"/>
    </source>
</evidence>